<evidence type="ECO:0000313" key="17">
    <source>
        <dbReference type="Proteomes" id="UP000190935"/>
    </source>
</evidence>
<dbReference type="PROSITE" id="PS51898">
    <property type="entry name" value="TYR_RECOMBINASE"/>
    <property type="match status" value="1"/>
</dbReference>
<dbReference type="InterPro" id="IPR010998">
    <property type="entry name" value="Integrase_recombinase_N"/>
</dbReference>
<feature type="active site" evidence="10">
    <location>
        <position position="148"/>
    </location>
</feature>
<comment type="function">
    <text evidence="10">Site-specific tyrosine recombinase, which acts by catalyzing the cutting and rejoining of the recombining DNA molecules. The XerC-XerD complex is essential to convert dimers of the bacterial chromosome into monomers to permit their segregation at cell division. It also contributes to the segregational stability of plasmids.</text>
</comment>
<feature type="active site" evidence="10">
    <location>
        <position position="271"/>
    </location>
</feature>
<dbReference type="InterPro" id="IPR002104">
    <property type="entry name" value="Integrase_catalytic"/>
</dbReference>
<gene>
    <name evidence="10" type="primary">xerC</name>
    <name evidence="14" type="ORF">IV43_GL000705</name>
    <name evidence="15" type="ORF">LAC1533_1224</name>
</gene>
<evidence type="ECO:0000256" key="4">
    <source>
        <dbReference type="ARBA" id="ARBA00022618"/>
    </source>
</evidence>
<evidence type="ECO:0000256" key="1">
    <source>
        <dbReference type="ARBA" id="ARBA00004496"/>
    </source>
</evidence>
<evidence type="ECO:0000256" key="11">
    <source>
        <dbReference type="NCBIfam" id="TIGR02224"/>
    </source>
</evidence>
<feature type="active site" evidence="10">
    <location>
        <position position="248"/>
    </location>
</feature>
<dbReference type="PATRIC" id="fig|89059.3.peg.736"/>
<dbReference type="EMBL" id="JQBK01000018">
    <property type="protein sequence ID" value="KRN85818.1"/>
    <property type="molecule type" value="Genomic_DNA"/>
</dbReference>
<dbReference type="InterPro" id="IPR023009">
    <property type="entry name" value="Tyrosine_recombinase_XerC/XerD"/>
</dbReference>
<name>A0A0R2KG01_9LACO</name>
<dbReference type="NCBIfam" id="NF001399">
    <property type="entry name" value="PRK00283.1"/>
    <property type="match status" value="1"/>
</dbReference>
<dbReference type="InterPro" id="IPR013762">
    <property type="entry name" value="Integrase-like_cat_sf"/>
</dbReference>
<evidence type="ECO:0000256" key="3">
    <source>
        <dbReference type="ARBA" id="ARBA00022490"/>
    </source>
</evidence>
<proteinExistence type="inferred from homology"/>
<dbReference type="PROSITE" id="PS51900">
    <property type="entry name" value="CB"/>
    <property type="match status" value="1"/>
</dbReference>
<dbReference type="AlphaFoldDB" id="A0A0R2KG01"/>
<dbReference type="Gene3D" id="1.10.443.10">
    <property type="entry name" value="Intergrase catalytic core"/>
    <property type="match status" value="1"/>
</dbReference>
<dbReference type="InterPro" id="IPR011931">
    <property type="entry name" value="Recomb_XerC"/>
</dbReference>
<evidence type="ECO:0000313" key="14">
    <source>
        <dbReference type="EMBL" id="KRN85818.1"/>
    </source>
</evidence>
<evidence type="ECO:0000313" key="15">
    <source>
        <dbReference type="EMBL" id="SFV40644.1"/>
    </source>
</evidence>
<keyword evidence="4 10" id="KW-0132">Cell division</keyword>
<evidence type="ECO:0000256" key="9">
    <source>
        <dbReference type="ARBA" id="ARBA00023306"/>
    </source>
</evidence>
<reference evidence="14 16" key="1">
    <citation type="journal article" date="2015" name="Genome Announc.">
        <title>Expanding the biotechnology potential of lactobacilli through comparative genomics of 213 strains and associated genera.</title>
        <authorList>
            <person name="Sun Z."/>
            <person name="Harris H.M."/>
            <person name="McCann A."/>
            <person name="Guo C."/>
            <person name="Argimon S."/>
            <person name="Zhang W."/>
            <person name="Yang X."/>
            <person name="Jeffery I.B."/>
            <person name="Cooney J.C."/>
            <person name="Kagawa T.F."/>
            <person name="Liu W."/>
            <person name="Song Y."/>
            <person name="Salvetti E."/>
            <person name="Wrobel A."/>
            <person name="Rasinkangas P."/>
            <person name="Parkhill J."/>
            <person name="Rea M.C."/>
            <person name="O'Sullivan O."/>
            <person name="Ritari J."/>
            <person name="Douillard F.P."/>
            <person name="Paul Ross R."/>
            <person name="Yang R."/>
            <person name="Briner A.E."/>
            <person name="Felis G.E."/>
            <person name="de Vos W.M."/>
            <person name="Barrangou R."/>
            <person name="Klaenhammer T.R."/>
            <person name="Caufield P.W."/>
            <person name="Cui Y."/>
            <person name="Zhang H."/>
            <person name="O'Toole P.W."/>
        </authorList>
    </citation>
    <scope>NUCLEOTIDE SEQUENCE [LARGE SCALE GENOMIC DNA]</scope>
    <source>
        <strain evidence="14 16">DSM 15353</strain>
    </source>
</reference>
<dbReference type="GO" id="GO:0007059">
    <property type="term" value="P:chromosome segregation"/>
    <property type="evidence" value="ECO:0007669"/>
    <property type="project" value="UniProtKB-UniRule"/>
</dbReference>
<dbReference type="OrthoDB" id="9801717at2"/>
<protein>
    <recommendedName>
        <fullName evidence="10 11">Tyrosine recombinase XerC</fullName>
    </recommendedName>
</protein>
<evidence type="ECO:0000259" key="13">
    <source>
        <dbReference type="PROSITE" id="PS51900"/>
    </source>
</evidence>
<keyword evidence="9 10" id="KW-0131">Cell cycle</keyword>
<dbReference type="InterPro" id="IPR004107">
    <property type="entry name" value="Integrase_SAM-like_N"/>
</dbReference>
<comment type="subcellular location">
    <subcellularLocation>
        <location evidence="1 10">Cytoplasm</location>
    </subcellularLocation>
</comment>
<evidence type="ECO:0000313" key="16">
    <source>
        <dbReference type="Proteomes" id="UP000051491"/>
    </source>
</evidence>
<evidence type="ECO:0000256" key="6">
    <source>
        <dbReference type="ARBA" id="ARBA00022908"/>
    </source>
</evidence>
<feature type="active site" evidence="10">
    <location>
        <position position="245"/>
    </location>
</feature>
<evidence type="ECO:0000256" key="10">
    <source>
        <dbReference type="HAMAP-Rule" id="MF_01808"/>
    </source>
</evidence>
<dbReference type="GO" id="GO:0003677">
    <property type="term" value="F:DNA binding"/>
    <property type="evidence" value="ECO:0007669"/>
    <property type="project" value="UniProtKB-UniRule"/>
</dbReference>
<evidence type="ECO:0000256" key="2">
    <source>
        <dbReference type="ARBA" id="ARBA00006657"/>
    </source>
</evidence>
<dbReference type="Gene3D" id="1.10.150.130">
    <property type="match status" value="1"/>
</dbReference>
<organism evidence="14 16">
    <name type="scientific">Ligilactobacillus acidipiscis</name>
    <dbReference type="NCBI Taxonomy" id="89059"/>
    <lineage>
        <taxon>Bacteria</taxon>
        <taxon>Bacillati</taxon>
        <taxon>Bacillota</taxon>
        <taxon>Bacilli</taxon>
        <taxon>Lactobacillales</taxon>
        <taxon>Lactobacillaceae</taxon>
        <taxon>Ligilactobacillus</taxon>
    </lineage>
</organism>
<dbReference type="HAMAP" id="MF_01808">
    <property type="entry name" value="Recomb_XerC_XerD"/>
    <property type="match status" value="1"/>
</dbReference>
<reference evidence="15" key="2">
    <citation type="submission" date="2016-11" db="EMBL/GenBank/DDBJ databases">
        <authorList>
            <person name="Jaros S."/>
            <person name="Januszkiewicz K."/>
            <person name="Wedrychowicz H."/>
        </authorList>
    </citation>
    <scope>NUCLEOTIDE SEQUENCE [LARGE SCALE GENOMIC DNA]</scope>
    <source>
        <strain evidence="15">ACA-DC 1533</strain>
    </source>
</reference>
<dbReference type="PANTHER" id="PTHR30349:SF77">
    <property type="entry name" value="TYROSINE RECOMBINASE XERC"/>
    <property type="match status" value="1"/>
</dbReference>
<dbReference type="Proteomes" id="UP000051491">
    <property type="component" value="Unassembled WGS sequence"/>
</dbReference>
<dbReference type="InterPro" id="IPR050090">
    <property type="entry name" value="Tyrosine_recombinase_XerCD"/>
</dbReference>
<dbReference type="CDD" id="cd00798">
    <property type="entry name" value="INT_XerDC_C"/>
    <property type="match status" value="1"/>
</dbReference>
<comment type="subunit">
    <text evidence="10">Forms a cyclic heterotetrameric complex composed of two molecules of XerC and two molecules of XerD.</text>
</comment>
<dbReference type="InterPro" id="IPR011010">
    <property type="entry name" value="DNA_brk_join_enz"/>
</dbReference>
<evidence type="ECO:0000256" key="7">
    <source>
        <dbReference type="ARBA" id="ARBA00023125"/>
    </source>
</evidence>
<keyword evidence="7 10" id="KW-0238">DNA-binding</keyword>
<dbReference type="InterPro" id="IPR044068">
    <property type="entry name" value="CB"/>
</dbReference>
<dbReference type="PANTHER" id="PTHR30349">
    <property type="entry name" value="PHAGE INTEGRASE-RELATED"/>
    <property type="match status" value="1"/>
</dbReference>
<dbReference type="GO" id="GO:0009037">
    <property type="term" value="F:tyrosine-based site-specific recombinase activity"/>
    <property type="evidence" value="ECO:0007669"/>
    <property type="project" value="UniProtKB-UniRule"/>
</dbReference>
<dbReference type="NCBIfam" id="TIGR02224">
    <property type="entry name" value="recomb_XerC"/>
    <property type="match status" value="1"/>
</dbReference>
<accession>A0A0R2KG01</accession>
<dbReference type="GO" id="GO:0051301">
    <property type="term" value="P:cell division"/>
    <property type="evidence" value="ECO:0007669"/>
    <property type="project" value="UniProtKB-UniRule"/>
</dbReference>
<dbReference type="EMBL" id="LT630287">
    <property type="protein sequence ID" value="SFV40644.1"/>
    <property type="molecule type" value="Genomic_DNA"/>
</dbReference>
<feature type="active site" evidence="10">
    <location>
        <position position="172"/>
    </location>
</feature>
<dbReference type="Pfam" id="PF02899">
    <property type="entry name" value="Phage_int_SAM_1"/>
    <property type="match status" value="1"/>
</dbReference>
<dbReference type="GeneID" id="95349323"/>
<dbReference type="RefSeq" id="WP_010494157.1">
    <property type="nucleotide sequence ID" value="NZ_CP173417.1"/>
</dbReference>
<keyword evidence="8 10" id="KW-0233">DNA recombination</keyword>
<feature type="domain" description="Tyr recombinase" evidence="12">
    <location>
        <begin position="108"/>
        <end position="293"/>
    </location>
</feature>
<feature type="active site" description="O-(3'-phospho-DNA)-tyrosine intermediate" evidence="10">
    <location>
        <position position="280"/>
    </location>
</feature>
<evidence type="ECO:0000259" key="12">
    <source>
        <dbReference type="PROSITE" id="PS51898"/>
    </source>
</evidence>
<feature type="domain" description="Core-binding (CB)" evidence="13">
    <location>
        <begin position="1"/>
        <end position="87"/>
    </location>
</feature>
<dbReference type="Pfam" id="PF00589">
    <property type="entry name" value="Phage_integrase"/>
    <property type="match status" value="1"/>
</dbReference>
<keyword evidence="3 10" id="KW-0963">Cytoplasm</keyword>
<dbReference type="NCBIfam" id="NF040815">
    <property type="entry name" value="recomb_XerA_Arch"/>
    <property type="match status" value="1"/>
</dbReference>
<sequence length="299" mass="34829">MERKWIIEYQDYLKYERQYSAKTVKAYTDDIADFCNFLTENGGGSSFAAITENDVHVYMSYLYEQEYKENSVSRMISGLRSFYRFLLKNDYVNSNPFIYVQLKRHSRALPHFFYEKEMNALFEATTGNSNKDMRNNALLETLYATGMRVSECTSLTVQVVDFDNRAMLLHGKGGKDRYVPFGQYCENALKKYFAKVRTPVMEKYQKEHDFVFINHYGDPITAAGITYVLNQIVKKSSLQTTIHPHELRHTFATHLMSNGADLRAVQELLGHSSLSTTQIYTHVTTENLQENYRKFFPRA</sequence>
<comment type="similarity">
    <text evidence="2 10">Belongs to the 'phage' integrase family. XerC subfamily.</text>
</comment>
<evidence type="ECO:0000256" key="8">
    <source>
        <dbReference type="ARBA" id="ARBA00023172"/>
    </source>
</evidence>
<dbReference type="GO" id="GO:0005737">
    <property type="term" value="C:cytoplasm"/>
    <property type="evidence" value="ECO:0007669"/>
    <property type="project" value="UniProtKB-SubCell"/>
</dbReference>
<dbReference type="GO" id="GO:0006313">
    <property type="term" value="P:DNA transposition"/>
    <property type="evidence" value="ECO:0007669"/>
    <property type="project" value="UniProtKB-UniRule"/>
</dbReference>
<dbReference type="KEGG" id="laca:LAC1533_1224"/>
<keyword evidence="5 10" id="KW-0159">Chromosome partition</keyword>
<keyword evidence="6 10" id="KW-0229">DNA integration</keyword>
<reference evidence="17" key="3">
    <citation type="submission" date="2016-11" db="EMBL/GenBank/DDBJ databases">
        <authorList>
            <person name="Papadimitriou K."/>
        </authorList>
    </citation>
    <scope>NUCLEOTIDE SEQUENCE [LARGE SCALE GENOMIC DNA]</scope>
    <source>
        <strain evidence="17">ACA-DC 1533</strain>
    </source>
</reference>
<dbReference type="Proteomes" id="UP000190935">
    <property type="component" value="Chromosome I"/>
</dbReference>
<evidence type="ECO:0000256" key="5">
    <source>
        <dbReference type="ARBA" id="ARBA00022829"/>
    </source>
</evidence>
<dbReference type="STRING" id="89059.LAC1533_1224"/>
<dbReference type="SUPFAM" id="SSF56349">
    <property type="entry name" value="DNA breaking-rejoining enzymes"/>
    <property type="match status" value="1"/>
</dbReference>